<protein>
    <recommendedName>
        <fullName evidence="4">Steroid 5-alpha reductase C-terminal domain-containing protein</fullName>
    </recommendedName>
</protein>
<organism evidence="2 3">
    <name type="scientific">Aspergillus avenaceus</name>
    <dbReference type="NCBI Taxonomy" id="36643"/>
    <lineage>
        <taxon>Eukaryota</taxon>
        <taxon>Fungi</taxon>
        <taxon>Dikarya</taxon>
        <taxon>Ascomycota</taxon>
        <taxon>Pezizomycotina</taxon>
        <taxon>Eurotiomycetes</taxon>
        <taxon>Eurotiomycetidae</taxon>
        <taxon>Eurotiales</taxon>
        <taxon>Aspergillaceae</taxon>
        <taxon>Aspergillus</taxon>
        <taxon>Aspergillus subgen. Circumdati</taxon>
    </lineage>
</organism>
<name>A0A5N6U7X6_ASPAV</name>
<dbReference type="Pfam" id="PF06966">
    <property type="entry name" value="DUF1295"/>
    <property type="match status" value="1"/>
</dbReference>
<dbReference type="InterPro" id="IPR010721">
    <property type="entry name" value="UstE-like"/>
</dbReference>
<dbReference type="Proteomes" id="UP000325780">
    <property type="component" value="Unassembled WGS sequence"/>
</dbReference>
<gene>
    <name evidence="2" type="ORF">BDV25DRAFT_147255</name>
</gene>
<dbReference type="OrthoDB" id="67965at2759"/>
<keyword evidence="1" id="KW-1133">Transmembrane helix</keyword>
<dbReference type="Gene3D" id="1.20.120.1630">
    <property type="match status" value="1"/>
</dbReference>
<evidence type="ECO:0008006" key="4">
    <source>
        <dbReference type="Google" id="ProtNLM"/>
    </source>
</evidence>
<accession>A0A5N6U7X6</accession>
<reference evidence="2 3" key="1">
    <citation type="submission" date="2019-04" db="EMBL/GenBank/DDBJ databases">
        <title>Friends and foes A comparative genomics study of 23 Aspergillus species from section Flavi.</title>
        <authorList>
            <consortium name="DOE Joint Genome Institute"/>
            <person name="Kjaerbolling I."/>
            <person name="Vesth T."/>
            <person name="Frisvad J.C."/>
            <person name="Nybo J.L."/>
            <person name="Theobald S."/>
            <person name="Kildgaard S."/>
            <person name="Isbrandt T."/>
            <person name="Kuo A."/>
            <person name="Sato A."/>
            <person name="Lyhne E.K."/>
            <person name="Kogle M.E."/>
            <person name="Wiebenga A."/>
            <person name="Kun R.S."/>
            <person name="Lubbers R.J."/>
            <person name="Makela M.R."/>
            <person name="Barry K."/>
            <person name="Chovatia M."/>
            <person name="Clum A."/>
            <person name="Daum C."/>
            <person name="Haridas S."/>
            <person name="He G."/>
            <person name="LaButti K."/>
            <person name="Lipzen A."/>
            <person name="Mondo S."/>
            <person name="Riley R."/>
            <person name="Salamov A."/>
            <person name="Simmons B.A."/>
            <person name="Magnuson J.K."/>
            <person name="Henrissat B."/>
            <person name="Mortensen U.H."/>
            <person name="Larsen T.O."/>
            <person name="Devries R.P."/>
            <person name="Grigoriev I.V."/>
            <person name="Machida M."/>
            <person name="Baker S.E."/>
            <person name="Andersen M.R."/>
        </authorList>
    </citation>
    <scope>NUCLEOTIDE SEQUENCE [LARGE SCALE GENOMIC DNA]</scope>
    <source>
        <strain evidence="2 3">IBT 18842</strain>
    </source>
</reference>
<evidence type="ECO:0000256" key="1">
    <source>
        <dbReference type="SAM" id="Phobius"/>
    </source>
</evidence>
<feature type="transmembrane region" description="Helical" evidence="1">
    <location>
        <begin position="204"/>
        <end position="225"/>
    </location>
</feature>
<dbReference type="EMBL" id="ML742027">
    <property type="protein sequence ID" value="KAE8154680.1"/>
    <property type="molecule type" value="Genomic_DNA"/>
</dbReference>
<evidence type="ECO:0000313" key="2">
    <source>
        <dbReference type="EMBL" id="KAE8154680.1"/>
    </source>
</evidence>
<feature type="transmembrane region" description="Helical" evidence="1">
    <location>
        <begin position="146"/>
        <end position="164"/>
    </location>
</feature>
<feature type="transmembrane region" description="Helical" evidence="1">
    <location>
        <begin position="105"/>
        <end position="126"/>
    </location>
</feature>
<keyword evidence="1" id="KW-0472">Membrane</keyword>
<dbReference type="AlphaFoldDB" id="A0A5N6U7X6"/>
<sequence>MPKELHDNVSRVKAPSPIGKGIFVGLRIADVFWQYNLISQGWGVNLIQKLGGTAIQYPPALSPLTLGQLQPYYGLVSLLSLGSTIKQVVHITFVSEQQLDPGSGILIAVFNTVFNSLNTVLSLWALSSPAASLPQPTTLRELVSSPLIATGIAAYAIGLTAEAVSEFQRKSFKKDPANKGKPYGGGLFSLATNINYGAYTLWRAGYALTCGGILWGATTFGFFFYDFASRGVPVMDRYLTKNYGDKYLEIKNRVKYSLLPGIY</sequence>
<keyword evidence="3" id="KW-1185">Reference proteome</keyword>
<proteinExistence type="predicted"/>
<keyword evidence="1" id="KW-0812">Transmembrane</keyword>
<evidence type="ECO:0000313" key="3">
    <source>
        <dbReference type="Proteomes" id="UP000325780"/>
    </source>
</evidence>